<keyword evidence="10" id="KW-1185">Reference proteome</keyword>
<keyword evidence="5" id="KW-0904">Protein phosphatase</keyword>
<dbReference type="AlphaFoldDB" id="A0A9P6YUG2"/>
<dbReference type="PRINTS" id="PR00720">
    <property type="entry name" value="MAMMALPTPASE"/>
</dbReference>
<evidence type="ECO:0000259" key="8">
    <source>
        <dbReference type="SMART" id="SM00226"/>
    </source>
</evidence>
<keyword evidence="3" id="KW-0963">Cytoplasm</keyword>
<organism evidence="9 10">
    <name type="scientific">Rhizopus delemar</name>
    <dbReference type="NCBI Taxonomy" id="936053"/>
    <lineage>
        <taxon>Eukaryota</taxon>
        <taxon>Fungi</taxon>
        <taxon>Fungi incertae sedis</taxon>
        <taxon>Mucoromycota</taxon>
        <taxon>Mucoromycotina</taxon>
        <taxon>Mucoromycetes</taxon>
        <taxon>Mucorales</taxon>
        <taxon>Mucorineae</taxon>
        <taxon>Rhizopodaceae</taxon>
        <taxon>Rhizopus</taxon>
    </lineage>
</organism>
<dbReference type="CDD" id="cd16343">
    <property type="entry name" value="LMWPTP"/>
    <property type="match status" value="1"/>
</dbReference>
<evidence type="ECO:0000256" key="4">
    <source>
        <dbReference type="ARBA" id="ARBA00022801"/>
    </source>
</evidence>
<dbReference type="InterPro" id="IPR002115">
    <property type="entry name" value="Tyr_Pase_low_mol_wt_mml"/>
</dbReference>
<dbReference type="SMART" id="SM00226">
    <property type="entry name" value="LMWPc"/>
    <property type="match status" value="1"/>
</dbReference>
<evidence type="ECO:0000256" key="6">
    <source>
        <dbReference type="ARBA" id="ARBA00051722"/>
    </source>
</evidence>
<dbReference type="EMBL" id="JAANIU010002421">
    <property type="protein sequence ID" value="KAG1564806.1"/>
    <property type="molecule type" value="Genomic_DNA"/>
</dbReference>
<comment type="caution">
    <text evidence="9">The sequence shown here is derived from an EMBL/GenBank/DDBJ whole genome shotgun (WGS) entry which is preliminary data.</text>
</comment>
<evidence type="ECO:0000256" key="1">
    <source>
        <dbReference type="ARBA" id="ARBA00004496"/>
    </source>
</evidence>
<sequence>MTTESVSVLFVCLGNICRSPMAEAVFTHIVKKNNLQDRFSKIDSAGTAAYHVGEQPDSRSSACCRSHGVPVNHRARKVSKQDFDRFDYVLCMDKSNLRDLKSMAPSGSIAVIKLFGEYDPEGELIIEDPYYGGDDGFEHNFKQVVRASEGFLKSLDMI</sequence>
<comment type="subcellular location">
    <subcellularLocation>
        <location evidence="1">Cytoplasm</location>
    </subcellularLocation>
</comment>
<evidence type="ECO:0000256" key="7">
    <source>
        <dbReference type="PIRSR" id="PIRSR617867-1"/>
    </source>
</evidence>
<dbReference type="InterPro" id="IPR017867">
    <property type="entry name" value="Tyr_phospatase_low_mol_wt"/>
</dbReference>
<feature type="active site" description="Proton donor" evidence="7">
    <location>
        <position position="128"/>
    </location>
</feature>
<dbReference type="PANTHER" id="PTHR11717:SF7">
    <property type="entry name" value="LOW MOLECULAR WEIGHT PHOSPHOTYROSINE PROTEIN PHOSPHATASE"/>
    <property type="match status" value="1"/>
</dbReference>
<name>A0A9P6YUG2_9FUNG</name>
<dbReference type="InterPro" id="IPR023485">
    <property type="entry name" value="Ptyr_pPase"/>
</dbReference>
<accession>A0A9P6YUG2</accession>
<dbReference type="InterPro" id="IPR036196">
    <property type="entry name" value="Ptyr_pPase_sf"/>
</dbReference>
<dbReference type="GO" id="GO:0005737">
    <property type="term" value="C:cytoplasm"/>
    <property type="evidence" value="ECO:0007669"/>
    <property type="project" value="UniProtKB-SubCell"/>
</dbReference>
<dbReference type="FunFam" id="3.40.50.2300:FF:000105">
    <property type="entry name" value="Low molecular weight phosphotyrosine protein"/>
    <property type="match status" value="1"/>
</dbReference>
<dbReference type="InterPro" id="IPR050438">
    <property type="entry name" value="LMW_PTPase"/>
</dbReference>
<dbReference type="Gene3D" id="3.40.50.2300">
    <property type="match status" value="1"/>
</dbReference>
<reference evidence="9 10" key="1">
    <citation type="journal article" date="2020" name="Microb. Genom.">
        <title>Genetic diversity of clinical and environmental Mucorales isolates obtained from an investigation of mucormycosis cases among solid organ transplant recipients.</title>
        <authorList>
            <person name="Nguyen M.H."/>
            <person name="Kaul D."/>
            <person name="Muto C."/>
            <person name="Cheng S.J."/>
            <person name="Richter R.A."/>
            <person name="Bruno V.M."/>
            <person name="Liu G."/>
            <person name="Beyhan S."/>
            <person name="Sundermann A.J."/>
            <person name="Mounaud S."/>
            <person name="Pasculle A.W."/>
            <person name="Nierman W.C."/>
            <person name="Driscoll E."/>
            <person name="Cumbie R."/>
            <person name="Clancy C.J."/>
            <person name="Dupont C.L."/>
        </authorList>
    </citation>
    <scope>NUCLEOTIDE SEQUENCE [LARGE SCALE GENOMIC DNA]</scope>
    <source>
        <strain evidence="9 10">GL24</strain>
    </source>
</reference>
<dbReference type="SUPFAM" id="SSF52788">
    <property type="entry name" value="Phosphotyrosine protein phosphatases I"/>
    <property type="match status" value="1"/>
</dbReference>
<dbReference type="GO" id="GO:0003993">
    <property type="term" value="F:acid phosphatase activity"/>
    <property type="evidence" value="ECO:0007669"/>
    <property type="project" value="InterPro"/>
</dbReference>
<dbReference type="Pfam" id="PF01451">
    <property type="entry name" value="LMWPc"/>
    <property type="match status" value="1"/>
</dbReference>
<gene>
    <name evidence="9" type="ORF">G6F50_010672</name>
</gene>
<evidence type="ECO:0000313" key="9">
    <source>
        <dbReference type="EMBL" id="KAG1564806.1"/>
    </source>
</evidence>
<feature type="active site" description="Nucleophile" evidence="7">
    <location>
        <position position="12"/>
    </location>
</feature>
<evidence type="ECO:0000256" key="2">
    <source>
        <dbReference type="ARBA" id="ARBA00011063"/>
    </source>
</evidence>
<proteinExistence type="inferred from homology"/>
<evidence type="ECO:0000313" key="10">
    <source>
        <dbReference type="Proteomes" id="UP000740926"/>
    </source>
</evidence>
<comment type="catalytic activity">
    <reaction evidence="6">
        <text>O-phospho-L-tyrosyl-[protein] + H2O = L-tyrosyl-[protein] + phosphate</text>
        <dbReference type="Rhea" id="RHEA:10684"/>
        <dbReference type="Rhea" id="RHEA-COMP:10136"/>
        <dbReference type="Rhea" id="RHEA-COMP:20101"/>
        <dbReference type="ChEBI" id="CHEBI:15377"/>
        <dbReference type="ChEBI" id="CHEBI:43474"/>
        <dbReference type="ChEBI" id="CHEBI:46858"/>
        <dbReference type="ChEBI" id="CHEBI:61978"/>
        <dbReference type="EC" id="3.1.3.48"/>
    </reaction>
</comment>
<dbReference type="PANTHER" id="PTHR11717">
    <property type="entry name" value="LOW MOLECULAR WEIGHT PROTEIN TYROSINE PHOSPHATASE"/>
    <property type="match status" value="1"/>
</dbReference>
<keyword evidence="4" id="KW-0378">Hydrolase</keyword>
<comment type="similarity">
    <text evidence="2">Belongs to the low molecular weight phosphotyrosine protein phosphatase family.</text>
</comment>
<feature type="domain" description="Phosphotyrosine protein phosphatase I" evidence="8">
    <location>
        <begin position="6"/>
        <end position="154"/>
    </location>
</feature>
<evidence type="ECO:0000256" key="5">
    <source>
        <dbReference type="ARBA" id="ARBA00022912"/>
    </source>
</evidence>
<evidence type="ECO:0000256" key="3">
    <source>
        <dbReference type="ARBA" id="ARBA00022490"/>
    </source>
</evidence>
<protein>
    <recommendedName>
        <fullName evidence="8">Phosphotyrosine protein phosphatase I domain-containing protein</fullName>
    </recommendedName>
</protein>
<dbReference type="GO" id="GO:0004726">
    <property type="term" value="F:non-membrane spanning protein tyrosine phosphatase activity"/>
    <property type="evidence" value="ECO:0007669"/>
    <property type="project" value="InterPro"/>
</dbReference>
<dbReference type="Proteomes" id="UP000740926">
    <property type="component" value="Unassembled WGS sequence"/>
</dbReference>
<dbReference type="PRINTS" id="PR00719">
    <property type="entry name" value="LMWPTPASE"/>
</dbReference>
<feature type="active site" evidence="7">
    <location>
        <position position="18"/>
    </location>
</feature>